<evidence type="ECO:0000313" key="2">
    <source>
        <dbReference type="Proteomes" id="UP000235388"/>
    </source>
</evidence>
<proteinExistence type="predicted"/>
<keyword evidence="2" id="KW-1185">Reference proteome</keyword>
<dbReference type="EMBL" id="PGCJ01000139">
    <property type="protein sequence ID" value="PLW44219.1"/>
    <property type="molecule type" value="Genomic_DNA"/>
</dbReference>
<dbReference type="Proteomes" id="UP000235388">
    <property type="component" value="Unassembled WGS sequence"/>
</dbReference>
<organism evidence="1 2">
    <name type="scientific">Puccinia coronata f. sp. avenae</name>
    <dbReference type="NCBI Taxonomy" id="200324"/>
    <lineage>
        <taxon>Eukaryota</taxon>
        <taxon>Fungi</taxon>
        <taxon>Dikarya</taxon>
        <taxon>Basidiomycota</taxon>
        <taxon>Pucciniomycotina</taxon>
        <taxon>Pucciniomycetes</taxon>
        <taxon>Pucciniales</taxon>
        <taxon>Pucciniaceae</taxon>
        <taxon>Puccinia</taxon>
    </lineage>
</organism>
<name>A0A2N5V2H6_9BASI</name>
<protein>
    <submittedName>
        <fullName evidence="1">Uncharacterized protein</fullName>
    </submittedName>
</protein>
<reference evidence="1 2" key="1">
    <citation type="submission" date="2017-11" db="EMBL/GenBank/DDBJ databases">
        <title>De novo assembly and phasing of dikaryotic genomes from two isolates of Puccinia coronata f. sp. avenae, the causal agent of oat crown rust.</title>
        <authorList>
            <person name="Miller M.E."/>
            <person name="Zhang Y."/>
            <person name="Omidvar V."/>
            <person name="Sperschneider J."/>
            <person name="Schwessinger B."/>
            <person name="Raley C."/>
            <person name="Palmer J.M."/>
            <person name="Garnica D."/>
            <person name="Upadhyaya N."/>
            <person name="Rathjen J."/>
            <person name="Taylor J.M."/>
            <person name="Park R.F."/>
            <person name="Dodds P.N."/>
            <person name="Hirsch C.D."/>
            <person name="Kianian S.F."/>
            <person name="Figueroa M."/>
        </authorList>
    </citation>
    <scope>NUCLEOTIDE SEQUENCE [LARGE SCALE GENOMIC DNA]</scope>
    <source>
        <strain evidence="1">12NC29</strain>
    </source>
</reference>
<gene>
    <name evidence="1" type="ORF">PCANC_13420</name>
</gene>
<accession>A0A2N5V2H6</accession>
<sequence length="89" mass="10236">MSLCTWVPATGTVTFSQKPPIVDTRTRRSQFRHLGSPTSWLVWTLQICKWKPPFLVLAVDHPDSLLHLNFNPHLIIHIKVEQLVKVISI</sequence>
<dbReference type="AlphaFoldDB" id="A0A2N5V2H6"/>
<evidence type="ECO:0000313" key="1">
    <source>
        <dbReference type="EMBL" id="PLW44219.1"/>
    </source>
</evidence>
<comment type="caution">
    <text evidence="1">The sequence shown here is derived from an EMBL/GenBank/DDBJ whole genome shotgun (WGS) entry which is preliminary data.</text>
</comment>